<gene>
    <name evidence="2" type="ORF">PF004_g11516</name>
    <name evidence="1" type="ORF">PF007_g11481</name>
</gene>
<accession>A0A6A3S906</accession>
<organism evidence="1 3">
    <name type="scientific">Phytophthora fragariae</name>
    <dbReference type="NCBI Taxonomy" id="53985"/>
    <lineage>
        <taxon>Eukaryota</taxon>
        <taxon>Sar</taxon>
        <taxon>Stramenopiles</taxon>
        <taxon>Oomycota</taxon>
        <taxon>Peronosporomycetes</taxon>
        <taxon>Peronosporales</taxon>
        <taxon>Peronosporaceae</taxon>
        <taxon>Phytophthora</taxon>
    </lineage>
</organism>
<evidence type="ECO:0000313" key="3">
    <source>
        <dbReference type="Proteomes" id="UP000441208"/>
    </source>
</evidence>
<dbReference type="AlphaFoldDB" id="A0A6A3S906"/>
<dbReference type="EMBL" id="QXFZ01000576">
    <property type="protein sequence ID" value="KAE9111443.1"/>
    <property type="molecule type" value="Genomic_DNA"/>
</dbReference>
<name>A0A6A3S906_9STRA</name>
<evidence type="ECO:0000313" key="4">
    <source>
        <dbReference type="Proteomes" id="UP000476176"/>
    </source>
</evidence>
<comment type="caution">
    <text evidence="1">The sequence shown here is derived from an EMBL/GenBank/DDBJ whole genome shotgun (WGS) entry which is preliminary data.</text>
</comment>
<evidence type="ECO:0000313" key="1">
    <source>
        <dbReference type="EMBL" id="KAE9111443.1"/>
    </source>
</evidence>
<evidence type="ECO:0000313" key="2">
    <source>
        <dbReference type="EMBL" id="KAE9226904.1"/>
    </source>
</evidence>
<reference evidence="1 3" key="1">
    <citation type="submission" date="2018-08" db="EMBL/GenBank/DDBJ databases">
        <title>Genomic investigation of the strawberry pathogen Phytophthora fragariae indicates pathogenicity is determined by transcriptional variation in three key races.</title>
        <authorList>
            <person name="Adams T.M."/>
            <person name="Armitage A.D."/>
            <person name="Sobczyk M.K."/>
            <person name="Bates H.J."/>
            <person name="Dunwell J.M."/>
            <person name="Nellist C.F."/>
            <person name="Harrison R.J."/>
        </authorList>
    </citation>
    <scope>NUCLEOTIDE SEQUENCE [LARGE SCALE GENOMIC DNA]</scope>
    <source>
        <strain evidence="2 4">BC-23</strain>
        <strain evidence="1 3">NOV-71</strain>
    </source>
</reference>
<dbReference type="Proteomes" id="UP000441208">
    <property type="component" value="Unassembled WGS sequence"/>
</dbReference>
<protein>
    <submittedName>
        <fullName evidence="1">Uncharacterized protein</fullName>
    </submittedName>
</protein>
<proteinExistence type="predicted"/>
<dbReference type="Proteomes" id="UP000476176">
    <property type="component" value="Unassembled WGS sequence"/>
</dbReference>
<sequence>MQAAHFFIGIVLFKRKRCAVTNRVCECWGGLQPYMPETKVSTRGFAKYFEVLVLRIRQRLHGRLALAGIVSRNHRTVNRAQPVRIASAASRAPREAW</sequence>
<dbReference type="EMBL" id="QXGC01000632">
    <property type="protein sequence ID" value="KAE9226904.1"/>
    <property type="molecule type" value="Genomic_DNA"/>
</dbReference>